<protein>
    <submittedName>
        <fullName evidence="1">Uncharacterized protein</fullName>
    </submittedName>
</protein>
<dbReference type="Proteomes" id="UP000673691">
    <property type="component" value="Unassembled WGS sequence"/>
</dbReference>
<keyword evidence="2" id="KW-1185">Reference proteome</keyword>
<dbReference type="InterPro" id="IPR011009">
    <property type="entry name" value="Kinase-like_dom_sf"/>
</dbReference>
<dbReference type="SUPFAM" id="SSF56112">
    <property type="entry name" value="Protein kinase-like (PK-like)"/>
    <property type="match status" value="1"/>
</dbReference>
<dbReference type="EMBL" id="JAEFCI010007235">
    <property type="protein sequence ID" value="KAG5459184.1"/>
    <property type="molecule type" value="Genomic_DNA"/>
</dbReference>
<evidence type="ECO:0000313" key="2">
    <source>
        <dbReference type="Proteomes" id="UP000673691"/>
    </source>
</evidence>
<dbReference type="AlphaFoldDB" id="A0A8H7ZTX7"/>
<organism evidence="1 2">
    <name type="scientific">Olpidium bornovanus</name>
    <dbReference type="NCBI Taxonomy" id="278681"/>
    <lineage>
        <taxon>Eukaryota</taxon>
        <taxon>Fungi</taxon>
        <taxon>Fungi incertae sedis</taxon>
        <taxon>Olpidiomycota</taxon>
        <taxon>Olpidiomycotina</taxon>
        <taxon>Olpidiomycetes</taxon>
        <taxon>Olpidiales</taxon>
        <taxon>Olpidiaceae</taxon>
        <taxon>Olpidium</taxon>
    </lineage>
</organism>
<reference evidence="1 2" key="1">
    <citation type="journal article" name="Sci. Rep.">
        <title>Genome-scale phylogenetic analyses confirm Olpidium as the closest living zoosporic fungus to the non-flagellated, terrestrial fungi.</title>
        <authorList>
            <person name="Chang Y."/>
            <person name="Rochon D."/>
            <person name="Sekimoto S."/>
            <person name="Wang Y."/>
            <person name="Chovatia M."/>
            <person name="Sandor L."/>
            <person name="Salamov A."/>
            <person name="Grigoriev I.V."/>
            <person name="Stajich J.E."/>
            <person name="Spatafora J.W."/>
        </authorList>
    </citation>
    <scope>NUCLEOTIDE SEQUENCE [LARGE SCALE GENOMIC DNA]</scope>
    <source>
        <strain evidence="1">S191</strain>
    </source>
</reference>
<evidence type="ECO:0000313" key="1">
    <source>
        <dbReference type="EMBL" id="KAG5459184.1"/>
    </source>
</evidence>
<gene>
    <name evidence="1" type="ORF">BJ554DRAFT_441</name>
</gene>
<comment type="caution">
    <text evidence="1">The sequence shown here is derived from an EMBL/GenBank/DDBJ whole genome shotgun (WGS) entry which is preliminary data.</text>
</comment>
<accession>A0A8H7ZTX7</accession>
<name>A0A8H7ZTX7_9FUNG</name>
<sequence length="119" mass="12814">MNKYAVVRQLGDGAFGSVLEAVDKTTSEKVCACVRQGHPPVQGTVFPLRARAYLGDETCPRLPLSDRPLVLCLTNGSPEMLLLRSAGRRQEDEEEVLLLAGVPGTARSQGLLSTFVIGF</sequence>
<proteinExistence type="predicted"/>
<dbReference type="Gene3D" id="3.30.200.20">
    <property type="entry name" value="Phosphorylase Kinase, domain 1"/>
    <property type="match status" value="1"/>
</dbReference>